<evidence type="ECO:0000313" key="2">
    <source>
        <dbReference type="Proteomes" id="UP000267029"/>
    </source>
</evidence>
<proteinExistence type="predicted"/>
<dbReference type="WBParaSite" id="MCOS_0000188601-mRNA-1">
    <property type="protein sequence ID" value="MCOS_0000188601-mRNA-1"/>
    <property type="gene ID" value="MCOS_0000188601"/>
</dbReference>
<evidence type="ECO:0000313" key="3">
    <source>
        <dbReference type="WBParaSite" id="MCOS_0000188601-mRNA-1"/>
    </source>
</evidence>
<name>A0A0R3U5A3_MESCO</name>
<reference evidence="3" key="1">
    <citation type="submission" date="2017-02" db="UniProtKB">
        <authorList>
            <consortium name="WormBaseParasite"/>
        </authorList>
    </citation>
    <scope>IDENTIFICATION</scope>
</reference>
<keyword evidence="2" id="KW-1185">Reference proteome</keyword>
<accession>A0A0R3U5A3</accession>
<dbReference type="EMBL" id="UXSR01000270">
    <property type="protein sequence ID" value="VDD75884.1"/>
    <property type="molecule type" value="Genomic_DNA"/>
</dbReference>
<evidence type="ECO:0000313" key="1">
    <source>
        <dbReference type="EMBL" id="VDD75884.1"/>
    </source>
</evidence>
<protein>
    <submittedName>
        <fullName evidence="3">Ig-like domain-containing protein</fullName>
    </submittedName>
</protein>
<reference evidence="1 2" key="2">
    <citation type="submission" date="2018-10" db="EMBL/GenBank/DDBJ databases">
        <authorList>
            <consortium name="Pathogen Informatics"/>
        </authorList>
    </citation>
    <scope>NUCLEOTIDE SEQUENCE [LARGE SCALE GENOMIC DNA]</scope>
</reference>
<organism evidence="3">
    <name type="scientific">Mesocestoides corti</name>
    <name type="common">Flatworm</name>
    <dbReference type="NCBI Taxonomy" id="53468"/>
    <lineage>
        <taxon>Eukaryota</taxon>
        <taxon>Metazoa</taxon>
        <taxon>Spiralia</taxon>
        <taxon>Lophotrochozoa</taxon>
        <taxon>Platyhelminthes</taxon>
        <taxon>Cestoda</taxon>
        <taxon>Eucestoda</taxon>
        <taxon>Cyclophyllidea</taxon>
        <taxon>Mesocestoididae</taxon>
        <taxon>Mesocestoides</taxon>
    </lineage>
</organism>
<dbReference type="Proteomes" id="UP000267029">
    <property type="component" value="Unassembled WGS sequence"/>
</dbReference>
<sequence>MACPSVTGTACSFTPLYVPPSTRPTHVTIQTSAFLPVHSTVKSPNSTALRCLVNSRASFSPAVFILADACLAGLFKPFSASFSTLNKVVRPQLPDSSAQAPRATCLPINLSDIPLEEEG</sequence>
<gene>
    <name evidence="1" type="ORF">MCOS_LOCUS1887</name>
</gene>
<dbReference type="AlphaFoldDB" id="A0A0R3U5A3"/>